<dbReference type="InterPro" id="IPR003097">
    <property type="entry name" value="CysJ-like_FAD-binding"/>
</dbReference>
<dbReference type="PANTHER" id="PTHR19384">
    <property type="entry name" value="NITRIC OXIDE SYNTHASE-RELATED"/>
    <property type="match status" value="1"/>
</dbReference>
<keyword evidence="5" id="KW-0274">FAD</keyword>
<dbReference type="Gene3D" id="2.40.30.10">
    <property type="entry name" value="Translation factors"/>
    <property type="match status" value="1"/>
</dbReference>
<dbReference type="VEuPathDB" id="TriTrypDB:LbrM.35.4970"/>
<dbReference type="GO" id="GO:0005829">
    <property type="term" value="C:cytosol"/>
    <property type="evidence" value="ECO:0007669"/>
    <property type="project" value="TreeGrafter"/>
</dbReference>
<reference evidence="12 13" key="1">
    <citation type="submission" date="2018-09" db="EMBL/GenBank/DDBJ databases">
        <authorList>
            <person name="Peiro R."/>
            <person name="Begona"/>
            <person name="Cbmso G."/>
            <person name="Lopez M."/>
            <person name="Gonzalez S."/>
        </authorList>
    </citation>
    <scope>NUCLEOTIDE SEQUENCE [LARGE SCALE GENOMIC DNA]</scope>
</reference>
<feature type="region of interest" description="Disordered" evidence="9">
    <location>
        <begin position="409"/>
        <end position="443"/>
    </location>
</feature>
<feature type="domain" description="FAD-binding FR-type" evidence="11">
    <location>
        <begin position="1447"/>
        <end position="1710"/>
    </location>
</feature>
<dbReference type="InterPro" id="IPR023173">
    <property type="entry name" value="NADPH_Cyt_P450_Rdtase_alpha"/>
</dbReference>
<gene>
    <name evidence="12" type="ORF">LBRM2904_35.5130</name>
</gene>
<dbReference type="PROSITE" id="PS50902">
    <property type="entry name" value="FLAVODOXIN_LIKE"/>
    <property type="match status" value="2"/>
</dbReference>
<protein>
    <recommendedName>
        <fullName evidence="8">NADPH--hemoprotein reductase</fullName>
        <ecNumber evidence="8">1.6.2.4</ecNumber>
    </recommendedName>
</protein>
<evidence type="ECO:0000259" key="10">
    <source>
        <dbReference type="PROSITE" id="PS50902"/>
    </source>
</evidence>
<comment type="cofactor">
    <cofactor evidence="2">
        <name>FAD</name>
        <dbReference type="ChEBI" id="CHEBI:57692"/>
    </cofactor>
</comment>
<dbReference type="EC" id="1.6.2.4" evidence="8"/>
<keyword evidence="4" id="KW-0288">FMN</keyword>
<dbReference type="GO" id="GO:0030586">
    <property type="term" value="F:[methionine synthase] reductase (NADPH) activity"/>
    <property type="evidence" value="ECO:0007669"/>
    <property type="project" value="UniProtKB-EC"/>
</dbReference>
<evidence type="ECO:0000256" key="2">
    <source>
        <dbReference type="ARBA" id="ARBA00001974"/>
    </source>
</evidence>
<dbReference type="InterPro" id="IPR001709">
    <property type="entry name" value="Flavoprot_Pyr_Nucl_cyt_Rdtase"/>
</dbReference>
<dbReference type="InterPro" id="IPR039261">
    <property type="entry name" value="FNR_nucleotide-bd"/>
</dbReference>
<evidence type="ECO:0000256" key="8">
    <source>
        <dbReference type="ARBA" id="ARBA00023797"/>
    </source>
</evidence>
<dbReference type="InterPro" id="IPR008254">
    <property type="entry name" value="Flavodoxin/NO_synth"/>
</dbReference>
<name>A0A3P3ZJQ5_LEIBR</name>
<sequence length="1904" mass="206962">MSGEMADNESEERLYVLYGSETGNAESIAKRLHHDAITTHGFTDAECMTLNEAAAKKLFDTQLTEDTATSLCVVIVCSTTGDGDPPQNAARFRRWLRNTSGTLHRIRYCLLALGDTNYSNFCAPGIFMDNKLSGMGAVRCYPRGEADDGVGLHLIVNPWVEGLWTALKKSITERTAAIGHKKYTTGETRIDMSVTQVAAILYSHASPLCAATALFLYERITELGGKVDLYPIQYFHPRTSLNRPPKVLFFVLCAEYHTDTLCEEYVCNVLQPPSLGLLSSWIGSSDSCAPPPAEAAELQRWMADPSICFFNSLFVSCSPSDASRASVLDANLKAIAASCKLEFLCPCQLSGEVPSVAISEKDVFLWIEKVLGSLPGVTASAGHIHQSVKRFFDNQVGLAFRAAQVPECRKGHGAESDDDVTSGSSDAEHTFSRNDVSGGAGGLRRPNEVLDDLFTPIVFLYSASSPVVKRCAMELFSGARRHHLHSSIGELSHFHETGFPRGATFVFVLSGLLTKSLMRVLRVLRRLQSQGKHVVNVNFAILGIDKTSQSDRFNACALELETLLLEMKAKKIHCTGLADVDSGALAPFIQSWGSNIWGAIVHPMKNATYMDMASPEIQMQHSVALLEASARSVVAALSLDGASAKESVDRSAGDTVGDSDSNGLLAPSVFDHWGSASASSSLPPFLGRADPSRAAGLEALSRVGTSVSSLPDEVNTTTTMASGATPGSDVTDTTTASTDVAGGFFRWDTISLPKENTRRTPIVFMYASAGMSKTMATHAMRSAEAKGFPAAIHAFANFQFVDYHAYPNFILFCEGAPHRELNDGGRFKKFLTNPLHRRDMLSHVRFAVLGIRATPANVVHPAFWWAKLLSRLHAKCVFPVFIMPYMSQLHSLGMPWVNYVLSSMAVVVPSMMTGAPFGHSDARSTTELANWPVEMSASAAPSIGDGDVSASAVDPQWCIAFLFDSSTEITESIARDFHSEALKRGFFSRVAALKYFQEMNFLSTANVILLCSTIATSPDGFPRDVRRFARFLLAKGQPSTLLSGTSFAVLGLGKGSATTLGPAYCCRTAALFDHRMEELGGHRLCEVGMVDASKSIAVPVAAWRSTLFAALEAHASERTAGPLLFAPGDDPGGRHTTMTSAKGVAGNALHPPRRVVLAYCCAPGNDAVEAINYVVQTMAKSASVVLTVCTLNQLLQRSWRSEFDVVVFILGQSEGEEFPFSGSDFARLLWQDTAPPNMFAAVSYTVLAVSDHTTLRLYTGRKLDQRLKELGGTRVYACGDVAGSNRLGKTAMWCAGLLSLLTSTCENPLAGVDTNTSDEEGGGLKNCDSGSRNAARACDVSDNRAARLLLRRLHRLRAASPGDARRGCMEYMEGKSTELGMDPLCVSHGDGVQAEGGSVEEAEKVAEDARSSVSAEVGSCSSDVLTTHSCPTQSSVTNRTVYTADSADVRAEGVVRSWKLLTCAAARHPVVQLDLSVSTGPQWVPGQVISIFPSNSAAEVEALLRLFHLNYEEQFHPLALDSPDASTFPTSPLYGAVDFPVSCGMVLLQYVELRVTGVHKALFELLKRHCTCAEAKVAVQNMYEKLLTERTPQDLREVLEAVAAVADSMPPFRHIVENLSLLQPRQYSICSSHRADATTLSICFKVVEKGLCTGWMYEQCLWAAGLPHAPFASATPSAVRQRICSNTVILAKRRVVIPFVIRSVSAFRMPLDPLVPMILIGSGTGIAPFRAFLQEREAWLMEHQLQSSWWCPKEKLCGCPHEEGLHHGHALCGSIHVFFGCRRRHEDYLFRDELAQWEDNGVVCSLTVAFSRDANDGGLWYDSCYVQDKIQECGVAILDLILQQNAYVFVCGDADGMAREVHDTLRGLIQHRLSLTDAAAAKFLKQMGMEGRYLRDVWSTRMRK</sequence>
<feature type="domain" description="Flavodoxin-like" evidence="10">
    <location>
        <begin position="14"/>
        <end position="164"/>
    </location>
</feature>
<feature type="region of interest" description="Disordered" evidence="9">
    <location>
        <begin position="1313"/>
        <end position="1333"/>
    </location>
</feature>
<evidence type="ECO:0000256" key="9">
    <source>
        <dbReference type="SAM" id="MobiDB-lite"/>
    </source>
</evidence>
<dbReference type="GO" id="GO:0050667">
    <property type="term" value="P:homocysteine metabolic process"/>
    <property type="evidence" value="ECO:0007669"/>
    <property type="project" value="TreeGrafter"/>
</dbReference>
<keyword evidence="6" id="KW-0521">NADP</keyword>
<dbReference type="GO" id="GO:0009086">
    <property type="term" value="P:methionine biosynthetic process"/>
    <property type="evidence" value="ECO:0007669"/>
    <property type="project" value="UniProtKB-KW"/>
</dbReference>
<evidence type="ECO:0000259" key="11">
    <source>
        <dbReference type="PROSITE" id="PS51384"/>
    </source>
</evidence>
<dbReference type="GO" id="GO:0050660">
    <property type="term" value="F:flavin adenine dinucleotide binding"/>
    <property type="evidence" value="ECO:0007669"/>
    <property type="project" value="TreeGrafter"/>
</dbReference>
<dbReference type="Proteomes" id="UP000319462">
    <property type="component" value="Chromosome 35"/>
</dbReference>
<dbReference type="InterPro" id="IPR001094">
    <property type="entry name" value="Flavdoxin-like"/>
</dbReference>
<dbReference type="PRINTS" id="PR00371">
    <property type="entry name" value="FPNCR"/>
</dbReference>
<proteinExistence type="predicted"/>
<dbReference type="InterPro" id="IPR017938">
    <property type="entry name" value="Riboflavin_synthase-like_b-brl"/>
</dbReference>
<evidence type="ECO:0000313" key="12">
    <source>
        <dbReference type="EMBL" id="SYZ70325.1"/>
    </source>
</evidence>
<evidence type="ECO:0000256" key="6">
    <source>
        <dbReference type="ARBA" id="ARBA00022857"/>
    </source>
</evidence>
<feature type="compositionally biased region" description="Polar residues" evidence="9">
    <location>
        <begin position="708"/>
        <end position="722"/>
    </location>
</feature>
<dbReference type="Gene3D" id="3.40.50.360">
    <property type="match status" value="5"/>
</dbReference>
<dbReference type="KEGG" id="lbz:LBRM_35_4970"/>
<dbReference type="EMBL" id="LS997634">
    <property type="protein sequence ID" value="SYZ70325.1"/>
    <property type="molecule type" value="Genomic_DNA"/>
</dbReference>
<dbReference type="Gene3D" id="3.40.50.80">
    <property type="entry name" value="Nucleotide-binding domain of ferredoxin-NADP reductase (FNR) module"/>
    <property type="match status" value="1"/>
</dbReference>
<keyword evidence="3" id="KW-0285">Flavoprotein</keyword>
<accession>A0A3P3ZJQ5</accession>
<dbReference type="GO" id="GO:0010181">
    <property type="term" value="F:FMN binding"/>
    <property type="evidence" value="ECO:0007669"/>
    <property type="project" value="InterPro"/>
</dbReference>
<dbReference type="PANTHER" id="PTHR19384:SF17">
    <property type="entry name" value="NADPH--CYTOCHROME P450 REDUCTASE"/>
    <property type="match status" value="1"/>
</dbReference>
<dbReference type="Pfam" id="PF00258">
    <property type="entry name" value="Flavodoxin_1"/>
    <property type="match status" value="2"/>
</dbReference>
<dbReference type="InterPro" id="IPR017927">
    <property type="entry name" value="FAD-bd_FR_type"/>
</dbReference>
<dbReference type="Pfam" id="PF00667">
    <property type="entry name" value="FAD_binding_1"/>
    <property type="match status" value="1"/>
</dbReference>
<comment type="cofactor">
    <cofactor evidence="1">
        <name>FMN</name>
        <dbReference type="ChEBI" id="CHEBI:58210"/>
    </cofactor>
</comment>
<dbReference type="Pfam" id="PF00175">
    <property type="entry name" value="NAD_binding_1"/>
    <property type="match status" value="1"/>
</dbReference>
<organism evidence="12 13">
    <name type="scientific">Leishmania braziliensis MHOM/BR/75/M2904</name>
    <dbReference type="NCBI Taxonomy" id="420245"/>
    <lineage>
        <taxon>Eukaryota</taxon>
        <taxon>Discoba</taxon>
        <taxon>Euglenozoa</taxon>
        <taxon>Kinetoplastea</taxon>
        <taxon>Metakinetoplastina</taxon>
        <taxon>Trypanosomatida</taxon>
        <taxon>Trypanosomatidae</taxon>
        <taxon>Leishmaniinae</taxon>
        <taxon>Leishmania</taxon>
        <taxon>Leishmania braziliensis species complex</taxon>
    </lineage>
</organism>
<evidence type="ECO:0000256" key="4">
    <source>
        <dbReference type="ARBA" id="ARBA00022643"/>
    </source>
</evidence>
<evidence type="ECO:0000256" key="5">
    <source>
        <dbReference type="ARBA" id="ARBA00022827"/>
    </source>
</evidence>
<keyword evidence="7" id="KW-0560">Oxidoreductase</keyword>
<dbReference type="PRINTS" id="PR00369">
    <property type="entry name" value="FLAVODOXIN"/>
</dbReference>
<evidence type="ECO:0000313" key="13">
    <source>
        <dbReference type="Proteomes" id="UP000319462"/>
    </source>
</evidence>
<dbReference type="InterPro" id="IPR001433">
    <property type="entry name" value="OxRdtase_FAD/NAD-bd"/>
</dbReference>
<dbReference type="Gene3D" id="1.20.990.10">
    <property type="entry name" value="NADPH-cytochrome p450 Reductase, Chain A, domain 3"/>
    <property type="match status" value="1"/>
</dbReference>
<dbReference type="PROSITE" id="PS51384">
    <property type="entry name" value="FAD_FR"/>
    <property type="match status" value="1"/>
</dbReference>
<evidence type="ECO:0000256" key="1">
    <source>
        <dbReference type="ARBA" id="ARBA00001917"/>
    </source>
</evidence>
<dbReference type="InterPro" id="IPR029039">
    <property type="entry name" value="Flavoprotein-like_sf"/>
</dbReference>
<evidence type="ECO:0000256" key="3">
    <source>
        <dbReference type="ARBA" id="ARBA00022630"/>
    </source>
</evidence>
<dbReference type="SUPFAM" id="SSF52343">
    <property type="entry name" value="Ferredoxin reductase-like, C-terminal NADP-linked domain"/>
    <property type="match status" value="1"/>
</dbReference>
<feature type="domain" description="Flavodoxin-like" evidence="10">
    <location>
        <begin position="959"/>
        <end position="1108"/>
    </location>
</feature>
<feature type="region of interest" description="Disordered" evidence="9">
    <location>
        <begin position="708"/>
        <end position="733"/>
    </location>
</feature>
<evidence type="ECO:0000256" key="7">
    <source>
        <dbReference type="ARBA" id="ARBA00023002"/>
    </source>
</evidence>
<dbReference type="FunFam" id="3.40.50.360:FF:000059">
    <property type="entry name" value="5-methyltetrahydrofolate-homocysteine methyltransferase reductase"/>
    <property type="match status" value="1"/>
</dbReference>
<dbReference type="RefSeq" id="XP_001569114.2">
    <property type="nucleotide sequence ID" value="XM_001569064.2"/>
</dbReference>
<dbReference type="SUPFAM" id="SSF52218">
    <property type="entry name" value="Flavoproteins"/>
    <property type="match status" value="5"/>
</dbReference>
<dbReference type="SUPFAM" id="SSF63380">
    <property type="entry name" value="Riboflavin synthase domain-like"/>
    <property type="match status" value="1"/>
</dbReference>